<dbReference type="EMBL" id="CP013650">
    <property type="protein sequence ID" value="ALS97027.1"/>
    <property type="molecule type" value="Genomic_DNA"/>
</dbReference>
<name>A0A0U2Z298_9ALTE</name>
<dbReference type="AlphaFoldDB" id="A0A0U2Z298"/>
<evidence type="ECO:0000313" key="1">
    <source>
        <dbReference type="EMBL" id="ALS97027.1"/>
    </source>
</evidence>
<gene>
    <name evidence="1" type="ORF">AT746_01185</name>
</gene>
<dbReference type="RefSeq" id="WP_062475286.1">
    <property type="nucleotide sequence ID" value="NZ_BMGJ01000005.1"/>
</dbReference>
<organism evidence="1 2">
    <name type="scientific">Lacimicrobium alkaliphilum</name>
    <dbReference type="NCBI Taxonomy" id="1526571"/>
    <lineage>
        <taxon>Bacteria</taxon>
        <taxon>Pseudomonadati</taxon>
        <taxon>Pseudomonadota</taxon>
        <taxon>Gammaproteobacteria</taxon>
        <taxon>Alteromonadales</taxon>
        <taxon>Alteromonadaceae</taxon>
        <taxon>Lacimicrobium</taxon>
    </lineage>
</organism>
<evidence type="ECO:0000313" key="2">
    <source>
        <dbReference type="Proteomes" id="UP000068447"/>
    </source>
</evidence>
<dbReference type="KEGG" id="lal:AT746_01185"/>
<reference evidence="1 2" key="1">
    <citation type="submission" date="2015-12" db="EMBL/GenBank/DDBJ databases">
        <title>Complete genome of Lacimicrobium alkaliphilum KCTC 32984.</title>
        <authorList>
            <person name="Kim S.-G."/>
            <person name="Lee Y.-J."/>
        </authorList>
    </citation>
    <scope>NUCLEOTIDE SEQUENCE [LARGE SCALE GENOMIC DNA]</scope>
    <source>
        <strain evidence="1 2">YelD216</strain>
    </source>
</reference>
<protein>
    <submittedName>
        <fullName evidence="1">Uncharacterized protein</fullName>
    </submittedName>
</protein>
<proteinExistence type="predicted"/>
<keyword evidence="2" id="KW-1185">Reference proteome</keyword>
<dbReference type="Proteomes" id="UP000068447">
    <property type="component" value="Chromosome"/>
</dbReference>
<sequence length="67" mass="7212">MSNSSSKIEGIGEMSGLKTIIVNGNLDSLKQALGDKTLNELEVGYLIDLAKLNNEPEMVKLLKQHAG</sequence>
<dbReference type="OrthoDB" id="6107162at2"/>
<accession>A0A0U2Z298</accession>